<evidence type="ECO:0000313" key="2">
    <source>
        <dbReference type="EMBL" id="EFF79318.1"/>
    </source>
</evidence>
<evidence type="ECO:0000313" key="3">
    <source>
        <dbReference type="Proteomes" id="UP000003150"/>
    </source>
</evidence>
<dbReference type="EMBL" id="ACYT02000070">
    <property type="protein sequence ID" value="EFF79318.1"/>
    <property type="molecule type" value="Genomic_DNA"/>
</dbReference>
<proteinExistence type="predicted"/>
<name>D4U0X2_9ACTO</name>
<gene>
    <name evidence="2" type="ORF">HMPREF0970_01867</name>
</gene>
<dbReference type="PATRIC" id="fig|649742.3.peg.1626"/>
<dbReference type="AlphaFoldDB" id="D4U0X2"/>
<feature type="region of interest" description="Disordered" evidence="1">
    <location>
        <begin position="33"/>
        <end position="72"/>
    </location>
</feature>
<evidence type="ECO:0000256" key="1">
    <source>
        <dbReference type="SAM" id="MobiDB-lite"/>
    </source>
</evidence>
<reference evidence="2 3" key="1">
    <citation type="submission" date="2009-10" db="EMBL/GenBank/DDBJ databases">
        <authorList>
            <person name="Weinstock G."/>
            <person name="Sodergren E."/>
            <person name="Clifton S."/>
            <person name="Fulton L."/>
            <person name="Fulton B."/>
            <person name="Courtney L."/>
            <person name="Fronick C."/>
            <person name="Harrison M."/>
            <person name="Strong C."/>
            <person name="Farmer C."/>
            <person name="Delahaunty K."/>
            <person name="Markovic C."/>
            <person name="Hall O."/>
            <person name="Minx P."/>
            <person name="Tomlinson C."/>
            <person name="Mitreva M."/>
            <person name="Nelson J."/>
            <person name="Hou S."/>
            <person name="Wollam A."/>
            <person name="Pepin K.H."/>
            <person name="Johnson M."/>
            <person name="Bhonagiri V."/>
            <person name="Nash W.E."/>
            <person name="Warren W."/>
            <person name="Chinwalla A."/>
            <person name="Mardis E.R."/>
            <person name="Wilson R.K."/>
        </authorList>
    </citation>
    <scope>NUCLEOTIDE SEQUENCE [LARGE SCALE GENOMIC DNA]</scope>
    <source>
        <strain evidence="2 3">F0309</strain>
    </source>
</reference>
<dbReference type="HOGENOM" id="CLU_2713306_0_0_11"/>
<protein>
    <submittedName>
        <fullName evidence="2">Uncharacterized protein</fullName>
    </submittedName>
</protein>
<comment type="caution">
    <text evidence="2">The sequence shown here is derived from an EMBL/GenBank/DDBJ whole genome shotgun (WGS) entry which is preliminary data.</text>
</comment>
<accession>D4U0X2</accession>
<dbReference type="Proteomes" id="UP000003150">
    <property type="component" value="Unassembled WGS sequence"/>
</dbReference>
<organism evidence="2 3">
    <name type="scientific">Schaalia odontolytica F0309</name>
    <dbReference type="NCBI Taxonomy" id="649742"/>
    <lineage>
        <taxon>Bacteria</taxon>
        <taxon>Bacillati</taxon>
        <taxon>Actinomycetota</taxon>
        <taxon>Actinomycetes</taxon>
        <taxon>Actinomycetales</taxon>
        <taxon>Actinomycetaceae</taxon>
        <taxon>Schaalia</taxon>
    </lineage>
</organism>
<sequence length="72" mass="7666">MPEERFACHVSSAARSVFAILPGQARRAACSAGHGALSRTVRASSLTRPGRGTPEPTHSPRGARRQRAGEDR</sequence>